<evidence type="ECO:0000313" key="4">
    <source>
        <dbReference type="Proteomes" id="UP000816034"/>
    </source>
</evidence>
<feature type="compositionally biased region" description="Low complexity" evidence="2">
    <location>
        <begin position="90"/>
        <end position="151"/>
    </location>
</feature>
<feature type="coiled-coil region" evidence="1">
    <location>
        <begin position="333"/>
        <end position="360"/>
    </location>
</feature>
<gene>
    <name evidence="3" type="ORF">C9374_000720</name>
</gene>
<dbReference type="EMBL" id="PYSW02000010">
    <property type="protein sequence ID" value="KAG2388556.1"/>
    <property type="molecule type" value="Genomic_DNA"/>
</dbReference>
<dbReference type="RefSeq" id="XP_044552548.1">
    <property type="nucleotide sequence ID" value="XM_044697145.1"/>
</dbReference>
<protein>
    <submittedName>
        <fullName evidence="3">Uncharacterized protein</fullName>
    </submittedName>
</protein>
<comment type="caution">
    <text evidence="3">The sequence shown here is derived from an EMBL/GenBank/DDBJ whole genome shotgun (WGS) entry which is preliminary data.</text>
</comment>
<organism evidence="3 4">
    <name type="scientific">Naegleria lovaniensis</name>
    <name type="common">Amoeba</name>
    <dbReference type="NCBI Taxonomy" id="51637"/>
    <lineage>
        <taxon>Eukaryota</taxon>
        <taxon>Discoba</taxon>
        <taxon>Heterolobosea</taxon>
        <taxon>Tetramitia</taxon>
        <taxon>Eutetramitia</taxon>
        <taxon>Vahlkampfiidae</taxon>
        <taxon>Naegleria</taxon>
    </lineage>
</organism>
<dbReference type="AlphaFoldDB" id="A0AA88KPF3"/>
<feature type="compositionally biased region" description="Low complexity" evidence="2">
    <location>
        <begin position="64"/>
        <end position="80"/>
    </location>
</feature>
<sequence>MSKRKIIHDEEAEEEGDTISVSSNDLSNGELSKDDNSENETSTVVITTPYARDSKKTKINHHNSSSTPSSSSSSLVLQSSGYKEKRTTPSSKSQTTINNNSKSSSVTKTKPSSSPSGSKSATSTPKTPTTHKNVTSNAASSTLSKATPSSSSHHHGKSSSSKDKTPKSASSFSTKHQSDLINLSPASIHSSDDEEFNENADNKLTIGEIITPPVVEFSKNKIHTYFPYKFSTIEDFEKVVKCIEEKYNELNIYVKAPDLKVIKDWQNHLKNQKLIIAARVVRKEKSRDDNTFNIEQEDKDFKTINRLMYRLRNILINHENHDTTDISRLTSCVKERTERKKQEEEEERILQKEHNELQSKSEADQKKFFIKREGPVQGLKEYYEWSSTLALGAHLSTIAHTHDRQFSVVDKLSPFVATARRNTTTTTDDDEDDILNQDIL</sequence>
<name>A0AA88KPF3_NAELO</name>
<dbReference type="GeneID" id="68093182"/>
<dbReference type="Proteomes" id="UP000816034">
    <property type="component" value="Unassembled WGS sequence"/>
</dbReference>
<evidence type="ECO:0000256" key="1">
    <source>
        <dbReference type="SAM" id="Coils"/>
    </source>
</evidence>
<reference evidence="3 4" key="1">
    <citation type="journal article" date="2018" name="BMC Genomics">
        <title>The genome of Naegleria lovaniensis, the basis for a comparative approach to unravel pathogenicity factors of the human pathogenic amoeba N. fowleri.</title>
        <authorList>
            <person name="Liechti N."/>
            <person name="Schurch N."/>
            <person name="Bruggmann R."/>
            <person name="Wittwer M."/>
        </authorList>
    </citation>
    <scope>NUCLEOTIDE SEQUENCE [LARGE SCALE GENOMIC DNA]</scope>
    <source>
        <strain evidence="3 4">ATCC 30569</strain>
    </source>
</reference>
<evidence type="ECO:0000256" key="2">
    <source>
        <dbReference type="SAM" id="MobiDB-lite"/>
    </source>
</evidence>
<proteinExistence type="predicted"/>
<feature type="compositionally biased region" description="Polar residues" evidence="2">
    <location>
        <begin position="19"/>
        <end position="30"/>
    </location>
</feature>
<evidence type="ECO:0000313" key="3">
    <source>
        <dbReference type="EMBL" id="KAG2388556.1"/>
    </source>
</evidence>
<keyword evidence="4" id="KW-1185">Reference proteome</keyword>
<keyword evidence="1" id="KW-0175">Coiled coil</keyword>
<feature type="compositionally biased region" description="Polar residues" evidence="2">
    <location>
        <begin position="172"/>
        <end position="182"/>
    </location>
</feature>
<feature type="region of interest" description="Disordered" evidence="2">
    <location>
        <begin position="1"/>
        <end position="182"/>
    </location>
</feature>
<accession>A0AA88KPF3</accession>